<dbReference type="RefSeq" id="WP_165229370.1">
    <property type="nucleotide sequence ID" value="NZ_CP049257.1"/>
</dbReference>
<dbReference type="SUPFAM" id="SSF48239">
    <property type="entry name" value="Terpenoid cyclases/Protein prenyltransferases"/>
    <property type="match status" value="1"/>
</dbReference>
<dbReference type="InterPro" id="IPR008930">
    <property type="entry name" value="Terpenoid_cyclase/PrenylTrfase"/>
</dbReference>
<dbReference type="AlphaFoldDB" id="A0A6G6WAK4"/>
<evidence type="ECO:0000313" key="2">
    <source>
        <dbReference type="EMBL" id="QIG42239.1"/>
    </source>
</evidence>
<organism evidence="2 3">
    <name type="scientific">Nocardioides anomalus</name>
    <dbReference type="NCBI Taxonomy" id="2712223"/>
    <lineage>
        <taxon>Bacteria</taxon>
        <taxon>Bacillati</taxon>
        <taxon>Actinomycetota</taxon>
        <taxon>Actinomycetes</taxon>
        <taxon>Propionibacteriales</taxon>
        <taxon>Nocardioidaceae</taxon>
        <taxon>Nocardioides</taxon>
    </lineage>
</organism>
<dbReference type="InterPro" id="IPR006311">
    <property type="entry name" value="TAT_signal"/>
</dbReference>
<dbReference type="KEGG" id="nano:G5V58_05185"/>
<reference evidence="2 3" key="1">
    <citation type="submission" date="2020-02" db="EMBL/GenBank/DDBJ databases">
        <title>Full genome sequence of Nocardioides sp. R-3366.</title>
        <authorList>
            <person name="Im W.-T."/>
        </authorList>
    </citation>
    <scope>NUCLEOTIDE SEQUENCE [LARGE SCALE GENOMIC DNA]</scope>
    <source>
        <strain evidence="2 3">R-3366</strain>
    </source>
</reference>
<evidence type="ECO:0000313" key="3">
    <source>
        <dbReference type="Proteomes" id="UP000502996"/>
    </source>
</evidence>
<dbReference type="Gene3D" id="1.50.10.20">
    <property type="match status" value="1"/>
</dbReference>
<protein>
    <submittedName>
        <fullName evidence="2">Terpene cyclase/mutase family protein</fullName>
    </submittedName>
</protein>
<accession>A0A6G6WAK4</accession>
<dbReference type="PROSITE" id="PS51318">
    <property type="entry name" value="TAT"/>
    <property type="match status" value="1"/>
</dbReference>
<sequence>MKSTTLRRAAALTAGAALALGVAVAGPAAQAAPIAKPVGADPSPAAVGAAYLAKQPGADGIIVSHSEYLGTQYDTPSPGITIDAALSLDAVGGQAATVAKMATGVEASTYPTGSAGGAAKFAAFEYALGRTGAALNAAVTKANGAIATSGVYAGRLENAPGATDYESPLTQAYAAKALHDAGASNAAIALDFLLDQQCAAGFFRSDFSDKDADNQSCDPADPDGSLPSVDYTAFAVLQLQDQKAAAPVAASLSKAITWLTTQQGADGSYDGNANSTGLAAWALGISGQTNAAVKAATWLRAHQLANAGSCAVFAAADNGALVVDDLGVINAKAAPMDINANSTATYATSQALPALLWAPGGAQAGETTLSVADAFVPAGSTQNVTISGAPGDTICASTGGAGTRIVLPASGTATYPLTLPAATGAVTVSTVDAGGEADSIKITGLTAAKIKAKAPKKIAQGKKFKVKATGFAPGEPVTVKYRGKTKELTANGQGVLRVKLKATKVGTSKVKVTGALSSRKDKVTVTVVK</sequence>
<dbReference type="Proteomes" id="UP000502996">
    <property type="component" value="Chromosome"/>
</dbReference>
<dbReference type="EMBL" id="CP049257">
    <property type="protein sequence ID" value="QIG42239.1"/>
    <property type="molecule type" value="Genomic_DNA"/>
</dbReference>
<gene>
    <name evidence="2" type="ORF">G5V58_05185</name>
</gene>
<keyword evidence="3" id="KW-1185">Reference proteome</keyword>
<feature type="signal peptide" evidence="1">
    <location>
        <begin position="1"/>
        <end position="31"/>
    </location>
</feature>
<name>A0A6G6WAK4_9ACTN</name>
<feature type="chain" id="PRO_5026334126" evidence="1">
    <location>
        <begin position="32"/>
        <end position="529"/>
    </location>
</feature>
<proteinExistence type="predicted"/>
<evidence type="ECO:0000256" key="1">
    <source>
        <dbReference type="SAM" id="SignalP"/>
    </source>
</evidence>
<keyword evidence="1" id="KW-0732">Signal</keyword>
<dbReference type="CDD" id="cd00688">
    <property type="entry name" value="ISOPREN_C2_like"/>
    <property type="match status" value="1"/>
</dbReference>